<accession>W1Q3F6</accession>
<dbReference type="GO" id="GO:0030632">
    <property type="term" value="P:D-alanine biosynthetic process"/>
    <property type="evidence" value="ECO:0007669"/>
    <property type="project" value="UniProtKB-UniRule"/>
</dbReference>
<dbReference type="GO" id="GO:0030170">
    <property type="term" value="F:pyridoxal phosphate binding"/>
    <property type="evidence" value="ECO:0007669"/>
    <property type="project" value="UniProtKB-UniRule"/>
</dbReference>
<evidence type="ECO:0000256" key="2">
    <source>
        <dbReference type="ARBA" id="ARBA00001933"/>
    </source>
</evidence>
<feature type="active site" description="Proton acceptor; specific for D-alanine" evidence="5">
    <location>
        <position position="41"/>
    </location>
</feature>
<dbReference type="UniPathway" id="UPA00042">
    <property type="reaction ID" value="UER00497"/>
</dbReference>
<evidence type="ECO:0000259" key="8">
    <source>
        <dbReference type="SMART" id="SM01005"/>
    </source>
</evidence>
<evidence type="ECO:0000256" key="4">
    <source>
        <dbReference type="ARBA" id="ARBA00023235"/>
    </source>
</evidence>
<reference evidence="9" key="1">
    <citation type="submission" date="2013-06" db="EMBL/GenBank/DDBJ databases">
        <authorList>
            <person name="Weinstock G."/>
            <person name="Sodergren E."/>
            <person name="Clifton S."/>
            <person name="Fulton L."/>
            <person name="Fulton B."/>
            <person name="Courtney L."/>
            <person name="Fronick C."/>
            <person name="Harrison M."/>
            <person name="Strong C."/>
            <person name="Farmer C."/>
            <person name="Delahaunty K."/>
            <person name="Markovic C."/>
            <person name="Hall O."/>
            <person name="Minx P."/>
            <person name="Tomlinson C."/>
            <person name="Mitreva M."/>
            <person name="Nelson J."/>
            <person name="Hou S."/>
            <person name="Wollam A."/>
            <person name="Pepin K.H."/>
            <person name="Johnson M."/>
            <person name="Bhonagiri V."/>
            <person name="Nash W.E."/>
            <person name="Warren W."/>
            <person name="Chinwalla A."/>
            <person name="Mardis E.R."/>
            <person name="Wilson R.K."/>
        </authorList>
    </citation>
    <scope>NUCLEOTIDE SEQUENCE [LARGE SCALE GENOMIC DNA]</scope>
    <source>
        <strain evidence="9">ATCC 49176</strain>
    </source>
</reference>
<dbReference type="PANTHER" id="PTHR30511:SF0">
    <property type="entry name" value="ALANINE RACEMASE, CATABOLIC-RELATED"/>
    <property type="match status" value="1"/>
</dbReference>
<dbReference type="STRING" id="592010.GCWU000182_000972"/>
<dbReference type="InterPro" id="IPR011079">
    <property type="entry name" value="Ala_racemase_C"/>
</dbReference>
<dbReference type="FunFam" id="2.40.37.10:FF:000006">
    <property type="entry name" value="Alanine racemase"/>
    <property type="match status" value="1"/>
</dbReference>
<comment type="pathway">
    <text evidence="5">Amino-acid biosynthesis; D-alanine biosynthesis; D-alanine from L-alanine: step 1/1.</text>
</comment>
<dbReference type="EC" id="5.1.1.1" evidence="5"/>
<keyword evidence="4 5" id="KW-0413">Isomerase</keyword>
<dbReference type="OrthoDB" id="9813814at2"/>
<feature type="active site" description="Proton acceptor; specific for L-alanine" evidence="5">
    <location>
        <position position="276"/>
    </location>
</feature>
<evidence type="ECO:0000256" key="1">
    <source>
        <dbReference type="ARBA" id="ARBA00000316"/>
    </source>
</evidence>
<keyword evidence="10" id="KW-1185">Reference proteome</keyword>
<dbReference type="GO" id="GO:0009252">
    <property type="term" value="P:peptidoglycan biosynthetic process"/>
    <property type="evidence" value="ECO:0007669"/>
    <property type="project" value="TreeGrafter"/>
</dbReference>
<evidence type="ECO:0000256" key="5">
    <source>
        <dbReference type="HAMAP-Rule" id="MF_01201"/>
    </source>
</evidence>
<dbReference type="Gene3D" id="3.20.20.10">
    <property type="entry name" value="Alanine racemase"/>
    <property type="match status" value="1"/>
</dbReference>
<dbReference type="Gene3D" id="2.40.37.10">
    <property type="entry name" value="Lyase, Ornithine Decarboxylase, Chain A, domain 1"/>
    <property type="match status" value="1"/>
</dbReference>
<dbReference type="HAMAP" id="MF_01201">
    <property type="entry name" value="Ala_racemase"/>
    <property type="match status" value="1"/>
</dbReference>
<comment type="similarity">
    <text evidence="5">Belongs to the alanine racemase family.</text>
</comment>
<evidence type="ECO:0000313" key="9">
    <source>
        <dbReference type="EMBL" id="ESK65697.1"/>
    </source>
</evidence>
<organism evidence="9 10">
    <name type="scientific">Abiotrophia defectiva ATCC 49176</name>
    <dbReference type="NCBI Taxonomy" id="592010"/>
    <lineage>
        <taxon>Bacteria</taxon>
        <taxon>Bacillati</taxon>
        <taxon>Bacillota</taxon>
        <taxon>Bacilli</taxon>
        <taxon>Lactobacillales</taxon>
        <taxon>Aerococcaceae</taxon>
        <taxon>Abiotrophia</taxon>
    </lineage>
</organism>
<comment type="cofactor">
    <cofactor evidence="2 5 6">
        <name>pyridoxal 5'-phosphate</name>
        <dbReference type="ChEBI" id="CHEBI:597326"/>
    </cofactor>
</comment>
<comment type="caution">
    <text evidence="9">The sequence shown here is derived from an EMBL/GenBank/DDBJ whole genome shotgun (WGS) entry which is preliminary data.</text>
</comment>
<feature type="binding site" evidence="5 7">
    <location>
        <position position="147"/>
    </location>
    <ligand>
        <name>substrate</name>
    </ligand>
</feature>
<dbReference type="AlphaFoldDB" id="W1Q3F6"/>
<dbReference type="CDD" id="cd00430">
    <property type="entry name" value="PLPDE_III_AR"/>
    <property type="match status" value="1"/>
</dbReference>
<proteinExistence type="inferred from homology"/>
<dbReference type="GeneID" id="84817516"/>
<dbReference type="SUPFAM" id="SSF51419">
    <property type="entry name" value="PLP-binding barrel"/>
    <property type="match status" value="1"/>
</dbReference>
<dbReference type="PROSITE" id="PS00395">
    <property type="entry name" value="ALANINE_RACEMASE"/>
    <property type="match status" value="1"/>
</dbReference>
<dbReference type="FunFam" id="3.20.20.10:FF:000002">
    <property type="entry name" value="Alanine racemase"/>
    <property type="match status" value="1"/>
</dbReference>
<name>W1Q3F6_ABIDE</name>
<dbReference type="Proteomes" id="UP000019050">
    <property type="component" value="Unassembled WGS sequence"/>
</dbReference>
<evidence type="ECO:0000256" key="3">
    <source>
        <dbReference type="ARBA" id="ARBA00022898"/>
    </source>
</evidence>
<comment type="function">
    <text evidence="5">Catalyzes the interconversion of L-alanine and D-alanine. May also act on other amino acids.</text>
</comment>
<dbReference type="EMBL" id="ACIN03000006">
    <property type="protein sequence ID" value="ESK65697.1"/>
    <property type="molecule type" value="Genomic_DNA"/>
</dbReference>
<keyword evidence="3 5" id="KW-0663">Pyridoxal phosphate</keyword>
<dbReference type="NCBIfam" id="TIGR00492">
    <property type="entry name" value="alr"/>
    <property type="match status" value="1"/>
</dbReference>
<dbReference type="PRINTS" id="PR00992">
    <property type="entry name" value="ALARACEMASE"/>
</dbReference>
<dbReference type="InterPro" id="IPR009006">
    <property type="entry name" value="Ala_racemase/Decarboxylase_C"/>
</dbReference>
<evidence type="ECO:0000313" key="10">
    <source>
        <dbReference type="Proteomes" id="UP000019050"/>
    </source>
</evidence>
<dbReference type="Pfam" id="PF01168">
    <property type="entry name" value="Ala_racemase_N"/>
    <property type="match status" value="1"/>
</dbReference>
<dbReference type="SUPFAM" id="SSF50621">
    <property type="entry name" value="Alanine racemase C-terminal domain-like"/>
    <property type="match status" value="1"/>
</dbReference>
<dbReference type="GO" id="GO:0005829">
    <property type="term" value="C:cytosol"/>
    <property type="evidence" value="ECO:0007669"/>
    <property type="project" value="TreeGrafter"/>
</dbReference>
<dbReference type="InterPro" id="IPR001608">
    <property type="entry name" value="Ala_racemase_N"/>
</dbReference>
<comment type="catalytic activity">
    <reaction evidence="1 5">
        <text>L-alanine = D-alanine</text>
        <dbReference type="Rhea" id="RHEA:20249"/>
        <dbReference type="ChEBI" id="CHEBI:57416"/>
        <dbReference type="ChEBI" id="CHEBI:57972"/>
        <dbReference type="EC" id="5.1.1.1"/>
    </reaction>
</comment>
<feature type="binding site" evidence="5 7">
    <location>
        <position position="323"/>
    </location>
    <ligand>
        <name>substrate</name>
    </ligand>
</feature>
<sequence length="387" mass="42783">MSQASEHRPTVAIINLNAIQHNVREMKRHLEPDQALYAVVKANAYGHGAVAVAKAALAAGAQGLAVATVDEGIELRQAGLLAQPILILGLVDPRAIAELVYYRLTVIVSDLIWFQEAWAQLVSNHQESLLDDAKLKVHLALDTGMGRIGLRTVEEVQAFAEGIQVFPWVNWEGVDTHFSTAGGGDPAYVETQWAKWQELLTAVPDSVTVRHYANSAMGVWFKRQPVSSIERFGISMYGMHPKDERSSLPIDLQPALQLISEIVYVKQVEKGSKISYGASYEAQEDEWVATIPIGYADGWFRHYKDIPVLVEGHACPVLGVINMDQLMIRLPHQVPVGTTVTLIGQDHHLENHAADLARLVGTISYEIFCGLSDRIPRIYLQDEEGED</sequence>
<dbReference type="HOGENOM" id="CLU_028393_2_1_9"/>
<dbReference type="GO" id="GO:0008784">
    <property type="term" value="F:alanine racemase activity"/>
    <property type="evidence" value="ECO:0007669"/>
    <property type="project" value="UniProtKB-UniRule"/>
</dbReference>
<dbReference type="Pfam" id="PF00842">
    <property type="entry name" value="Ala_racemase_C"/>
    <property type="match status" value="1"/>
</dbReference>
<dbReference type="InterPro" id="IPR029066">
    <property type="entry name" value="PLP-binding_barrel"/>
</dbReference>
<dbReference type="InterPro" id="IPR020622">
    <property type="entry name" value="Ala_racemase_pyridoxalP-BS"/>
</dbReference>
<gene>
    <name evidence="9" type="ORF">GCWU000182_000972</name>
</gene>
<feature type="modified residue" description="N6-(pyridoxal phosphate)lysine" evidence="5 6">
    <location>
        <position position="41"/>
    </location>
</feature>
<evidence type="ECO:0000256" key="7">
    <source>
        <dbReference type="PIRSR" id="PIRSR600821-52"/>
    </source>
</evidence>
<dbReference type="SMART" id="SM01005">
    <property type="entry name" value="Ala_racemase_C"/>
    <property type="match status" value="1"/>
</dbReference>
<evidence type="ECO:0000256" key="6">
    <source>
        <dbReference type="PIRSR" id="PIRSR600821-50"/>
    </source>
</evidence>
<dbReference type="RefSeq" id="WP_023391620.1">
    <property type="nucleotide sequence ID" value="NZ_KI535340.1"/>
</dbReference>
<feature type="domain" description="Alanine racemase C-terminal" evidence="8">
    <location>
        <begin position="255"/>
        <end position="380"/>
    </location>
</feature>
<protein>
    <recommendedName>
        <fullName evidence="5">Alanine racemase</fullName>
        <ecNumber evidence="5">5.1.1.1</ecNumber>
    </recommendedName>
</protein>
<dbReference type="PANTHER" id="PTHR30511">
    <property type="entry name" value="ALANINE RACEMASE"/>
    <property type="match status" value="1"/>
</dbReference>
<dbReference type="InterPro" id="IPR000821">
    <property type="entry name" value="Ala_racemase"/>
</dbReference>
<dbReference type="eggNOG" id="COG0787">
    <property type="taxonomic scope" value="Bacteria"/>
</dbReference>